<feature type="region of interest" description="Disordered" evidence="1">
    <location>
        <begin position="94"/>
        <end position="130"/>
    </location>
</feature>
<dbReference type="EMBL" id="CAADRA010006425">
    <property type="protein sequence ID" value="VFT95415.1"/>
    <property type="molecule type" value="Genomic_DNA"/>
</dbReference>
<name>A0A485LAR1_9STRA</name>
<evidence type="ECO:0000313" key="2">
    <source>
        <dbReference type="EMBL" id="KAF0689910.1"/>
    </source>
</evidence>
<evidence type="ECO:0000313" key="3">
    <source>
        <dbReference type="EMBL" id="VFT95415.1"/>
    </source>
</evidence>
<sequence>MMSQDELHHALRMLRSNPQEGRGQTQESALPSEYSVNLLQPFGGASAGAAAEAHDKEKAKASSLDKAHTGASAEKKADRGDIFYEKLIIFKTSHDRVKENADTDSNRLSQQDALRESDRGQAAAQHQSAS</sequence>
<dbReference type="EMBL" id="VJMH01006404">
    <property type="protein sequence ID" value="KAF0689910.1"/>
    <property type="molecule type" value="Genomic_DNA"/>
</dbReference>
<feature type="region of interest" description="Disordered" evidence="1">
    <location>
        <begin position="1"/>
        <end position="76"/>
    </location>
</feature>
<proteinExistence type="predicted"/>
<feature type="compositionally biased region" description="Polar residues" evidence="1">
    <location>
        <begin position="16"/>
        <end position="38"/>
    </location>
</feature>
<feature type="compositionally biased region" description="Basic and acidic residues" evidence="1">
    <location>
        <begin position="52"/>
        <end position="76"/>
    </location>
</feature>
<dbReference type="Proteomes" id="UP000332933">
    <property type="component" value="Unassembled WGS sequence"/>
</dbReference>
<dbReference type="OrthoDB" id="73514at2759"/>
<protein>
    <submittedName>
        <fullName evidence="3">Aste57867_18680 protein</fullName>
    </submittedName>
</protein>
<reference evidence="2" key="2">
    <citation type="submission" date="2019-06" db="EMBL/GenBank/DDBJ databases">
        <title>Genomics analysis of Aphanomyces spp. identifies a new class of oomycete effector associated with host adaptation.</title>
        <authorList>
            <person name="Gaulin E."/>
        </authorList>
    </citation>
    <scope>NUCLEOTIDE SEQUENCE</scope>
    <source>
        <strain evidence="2">CBS 578.67</strain>
    </source>
</reference>
<gene>
    <name evidence="3" type="primary">Aste57867_18680</name>
    <name evidence="2" type="ORF">As57867_018618</name>
    <name evidence="3" type="ORF">ASTE57867_18680</name>
</gene>
<evidence type="ECO:0000256" key="1">
    <source>
        <dbReference type="SAM" id="MobiDB-lite"/>
    </source>
</evidence>
<reference evidence="3 4" key="1">
    <citation type="submission" date="2019-03" db="EMBL/GenBank/DDBJ databases">
        <authorList>
            <person name="Gaulin E."/>
            <person name="Dumas B."/>
        </authorList>
    </citation>
    <scope>NUCLEOTIDE SEQUENCE [LARGE SCALE GENOMIC DNA]</scope>
    <source>
        <strain evidence="3">CBS 568.67</strain>
    </source>
</reference>
<organism evidence="3 4">
    <name type="scientific">Aphanomyces stellatus</name>
    <dbReference type="NCBI Taxonomy" id="120398"/>
    <lineage>
        <taxon>Eukaryota</taxon>
        <taxon>Sar</taxon>
        <taxon>Stramenopiles</taxon>
        <taxon>Oomycota</taxon>
        <taxon>Saprolegniomycetes</taxon>
        <taxon>Saprolegniales</taxon>
        <taxon>Verrucalvaceae</taxon>
        <taxon>Aphanomyces</taxon>
    </lineage>
</organism>
<accession>A0A485LAR1</accession>
<keyword evidence="4" id="KW-1185">Reference proteome</keyword>
<evidence type="ECO:0000313" key="4">
    <source>
        <dbReference type="Proteomes" id="UP000332933"/>
    </source>
</evidence>
<feature type="compositionally biased region" description="Basic and acidic residues" evidence="1">
    <location>
        <begin position="94"/>
        <end position="105"/>
    </location>
</feature>
<dbReference type="AlphaFoldDB" id="A0A485LAR1"/>